<dbReference type="GO" id="GO:0098771">
    <property type="term" value="P:inorganic ion homeostasis"/>
    <property type="evidence" value="ECO:0007669"/>
    <property type="project" value="UniProtKB-ARBA"/>
</dbReference>
<comment type="subcellular location">
    <subcellularLocation>
        <location evidence="1">Membrane</location>
        <topology evidence="1">Multi-pass membrane protein</topology>
    </subcellularLocation>
</comment>
<feature type="domain" description="Cation efflux protein transmembrane" evidence="8">
    <location>
        <begin position="86"/>
        <end position="307"/>
    </location>
</feature>
<proteinExistence type="inferred from homology"/>
<dbReference type="InterPro" id="IPR058533">
    <property type="entry name" value="Cation_efflux_TM"/>
</dbReference>
<dbReference type="EMBL" id="JAAECE010000005">
    <property type="protein sequence ID" value="KAF1800457.1"/>
    <property type="molecule type" value="Genomic_DNA"/>
</dbReference>
<evidence type="ECO:0000256" key="1">
    <source>
        <dbReference type="ARBA" id="ARBA00004141"/>
    </source>
</evidence>
<dbReference type="InterPro" id="IPR027470">
    <property type="entry name" value="Cation_efflux_CTD"/>
</dbReference>
<dbReference type="AlphaFoldDB" id="A0A8H4BDU9"/>
<dbReference type="NCBIfam" id="TIGR01297">
    <property type="entry name" value="CDF"/>
    <property type="match status" value="1"/>
</dbReference>
<evidence type="ECO:0000256" key="7">
    <source>
        <dbReference type="ARBA" id="ARBA00023136"/>
    </source>
</evidence>
<evidence type="ECO:0000256" key="5">
    <source>
        <dbReference type="ARBA" id="ARBA00022989"/>
    </source>
</evidence>
<accession>A0A8H4BDU9</accession>
<dbReference type="GO" id="GO:0005739">
    <property type="term" value="C:mitochondrion"/>
    <property type="evidence" value="ECO:0007669"/>
    <property type="project" value="UniProtKB-ARBA"/>
</dbReference>
<evidence type="ECO:0000313" key="10">
    <source>
        <dbReference type="EMBL" id="KAF1800457.1"/>
    </source>
</evidence>
<feature type="domain" description="Cation efflux protein cytoplasmic" evidence="9">
    <location>
        <begin position="313"/>
        <end position="392"/>
    </location>
</feature>
<dbReference type="Pfam" id="PF01545">
    <property type="entry name" value="Cation_efflux"/>
    <property type="match status" value="1"/>
</dbReference>
<keyword evidence="3" id="KW-0813">Transport</keyword>
<dbReference type="GO" id="GO:0016020">
    <property type="term" value="C:membrane"/>
    <property type="evidence" value="ECO:0007669"/>
    <property type="project" value="UniProtKB-SubCell"/>
</dbReference>
<keyword evidence="4" id="KW-0812">Transmembrane</keyword>
<reference evidence="10 11" key="1">
    <citation type="submission" date="2019-09" db="EMBL/GenBank/DDBJ databases">
        <authorList>
            <consortium name="DOE Joint Genome Institute"/>
            <person name="Mondo S.J."/>
            <person name="Navarro-Mendoza M.I."/>
            <person name="Perez-Arques C."/>
            <person name="Panchal S."/>
            <person name="Nicolas F.E."/>
            <person name="Ganguly P."/>
            <person name="Pangilinan J."/>
            <person name="Grigoriev I."/>
            <person name="Heitman J."/>
            <person name="Sanya K."/>
            <person name="Garre V."/>
        </authorList>
    </citation>
    <scope>NUCLEOTIDE SEQUENCE [LARGE SCALE GENOMIC DNA]</scope>
    <source>
        <strain evidence="10 11">MU402</strain>
    </source>
</reference>
<keyword evidence="5" id="KW-1133">Transmembrane helix</keyword>
<dbReference type="Gene3D" id="1.20.1510.10">
    <property type="entry name" value="Cation efflux protein transmembrane domain"/>
    <property type="match status" value="1"/>
</dbReference>
<keyword evidence="6" id="KW-0406">Ion transport</keyword>
<evidence type="ECO:0000256" key="6">
    <source>
        <dbReference type="ARBA" id="ARBA00023065"/>
    </source>
</evidence>
<dbReference type="InterPro" id="IPR027469">
    <property type="entry name" value="Cation_efflux_TMD_sf"/>
</dbReference>
<evidence type="ECO:0000313" key="11">
    <source>
        <dbReference type="Proteomes" id="UP000469890"/>
    </source>
</evidence>
<dbReference type="Proteomes" id="UP000469890">
    <property type="component" value="Unassembled WGS sequence"/>
</dbReference>
<gene>
    <name evidence="10" type="ORF">FB192DRAFT_1380854</name>
</gene>
<dbReference type="Pfam" id="PF16916">
    <property type="entry name" value="ZT_dimer"/>
    <property type="match status" value="1"/>
</dbReference>
<name>A0A8H4BDU9_MUCCL</name>
<comment type="similarity">
    <text evidence="2">Belongs to the cation diffusion facilitator (CDF) transporter (TC 2.A.4) family. SLC30A subfamily.</text>
</comment>
<dbReference type="PANTHER" id="PTHR43840">
    <property type="entry name" value="MITOCHONDRIAL METAL TRANSPORTER 1-RELATED"/>
    <property type="match status" value="1"/>
</dbReference>
<dbReference type="InterPro" id="IPR050291">
    <property type="entry name" value="CDF_Transporter"/>
</dbReference>
<evidence type="ECO:0000256" key="4">
    <source>
        <dbReference type="ARBA" id="ARBA00022692"/>
    </source>
</evidence>
<keyword evidence="7" id="KW-0472">Membrane</keyword>
<evidence type="ECO:0000259" key="8">
    <source>
        <dbReference type="Pfam" id="PF01545"/>
    </source>
</evidence>
<protein>
    <submittedName>
        <fullName evidence="10">Cation efflux family-domain-containing protein</fullName>
    </submittedName>
</protein>
<comment type="caution">
    <text evidence="10">The sequence shown here is derived from an EMBL/GenBank/DDBJ whole genome shotgun (WGS) entry which is preliminary data.</text>
</comment>
<organism evidence="10 11">
    <name type="scientific">Mucor circinelloides f. lusitanicus</name>
    <name type="common">Mucor racemosus var. lusitanicus</name>
    <dbReference type="NCBI Taxonomy" id="29924"/>
    <lineage>
        <taxon>Eukaryota</taxon>
        <taxon>Fungi</taxon>
        <taxon>Fungi incertae sedis</taxon>
        <taxon>Mucoromycota</taxon>
        <taxon>Mucoromycotina</taxon>
        <taxon>Mucoromycetes</taxon>
        <taxon>Mucorales</taxon>
        <taxon>Mucorineae</taxon>
        <taxon>Mucoraceae</taxon>
        <taxon>Mucor</taxon>
    </lineage>
</organism>
<dbReference type="InterPro" id="IPR002524">
    <property type="entry name" value="Cation_efflux"/>
</dbReference>
<dbReference type="GO" id="GO:0008324">
    <property type="term" value="F:monoatomic cation transmembrane transporter activity"/>
    <property type="evidence" value="ECO:0007669"/>
    <property type="project" value="InterPro"/>
</dbReference>
<dbReference type="PANTHER" id="PTHR43840:SF15">
    <property type="entry name" value="MITOCHONDRIAL METAL TRANSPORTER 1-RELATED"/>
    <property type="match status" value="1"/>
</dbReference>
<evidence type="ECO:0000259" key="9">
    <source>
        <dbReference type="Pfam" id="PF16916"/>
    </source>
</evidence>
<dbReference type="SUPFAM" id="SSF161111">
    <property type="entry name" value="Cation efflux protein transmembrane domain-like"/>
    <property type="match status" value="1"/>
</dbReference>
<sequence>MWRSSTCIQGNCSGKRFIARSAILSKRRPCIAPSLNTCSRPLLYPLIQHQTSRFLGTEQPQSSHIHADDFASMLEHSSKKGMQVTWIGFVSNVGLTVSKGVAGWFMNSAALLADASHSFSDLLSDFVTLYTFKMSRKVPDNTFPYGYGKYETIGSLSVSAILVAGSIGIGIHSFDLLLDIWSHHHSQAAQTLSDTVASTVTTASDHVNQQQNVLDPNAAWFALASVAIKEWLYRITLKVGQSERSDVLVANAWHHRSDAYSSFVALVAIGGSYAGMPIFDPLGGIVVSGMIFKSGVDIMRQSTRELLDKSISETELDEIKFIVASVKSKETDLLDFYSIRGRKFGPFHHLDLVIQLNPHLSITKAHDIEQKVRLAIKQHCSHVQEVIIHIDAEKQPRHF</sequence>
<dbReference type="InterPro" id="IPR036837">
    <property type="entry name" value="Cation_efflux_CTD_sf"/>
</dbReference>
<dbReference type="SUPFAM" id="SSF160240">
    <property type="entry name" value="Cation efflux protein cytoplasmic domain-like"/>
    <property type="match status" value="1"/>
</dbReference>
<evidence type="ECO:0000256" key="2">
    <source>
        <dbReference type="ARBA" id="ARBA00008873"/>
    </source>
</evidence>
<evidence type="ECO:0000256" key="3">
    <source>
        <dbReference type="ARBA" id="ARBA00022448"/>
    </source>
</evidence>
<dbReference type="Gene3D" id="3.30.70.1350">
    <property type="entry name" value="Cation efflux protein, cytoplasmic domain"/>
    <property type="match status" value="1"/>
</dbReference>
<dbReference type="GO" id="GO:0030003">
    <property type="term" value="P:intracellular monoatomic cation homeostasis"/>
    <property type="evidence" value="ECO:0007669"/>
    <property type="project" value="UniProtKB-ARBA"/>
</dbReference>
<dbReference type="FunFam" id="1.20.1510.10:FF:000013">
    <property type="entry name" value="Cation efflux family protein"/>
    <property type="match status" value="1"/>
</dbReference>